<reference evidence="1 2" key="1">
    <citation type="journal article" date="2014" name="PLoS Genet.">
        <title>The Genome of Spironucleus salmonicida Highlights a Fish Pathogen Adapted to Fluctuating Environments.</title>
        <authorList>
            <person name="Xu F."/>
            <person name="Jerlstrom-Hultqvist J."/>
            <person name="Einarsson E."/>
            <person name="Astvaldsson A."/>
            <person name="Svard S.G."/>
            <person name="Andersson J.O."/>
        </authorList>
    </citation>
    <scope>NUCLEOTIDE SEQUENCE [LARGE SCALE GENOMIC DNA]</scope>
    <source>
        <strain evidence="1 2">ATCC 50377</strain>
    </source>
</reference>
<organism evidence="1 2">
    <name type="scientific">Spironucleus salmonicida</name>
    <dbReference type="NCBI Taxonomy" id="348837"/>
    <lineage>
        <taxon>Eukaryota</taxon>
        <taxon>Metamonada</taxon>
        <taxon>Diplomonadida</taxon>
        <taxon>Hexamitidae</taxon>
        <taxon>Hexamitinae</taxon>
        <taxon>Spironucleus</taxon>
    </lineage>
</organism>
<gene>
    <name evidence="1" type="ORF">SS50377_27814</name>
</gene>
<dbReference type="KEGG" id="ssao:94301837"/>
<evidence type="ECO:0000313" key="1">
    <source>
        <dbReference type="EMBL" id="KAH0569842.1"/>
    </source>
</evidence>
<dbReference type="GeneID" id="94301837"/>
<dbReference type="AlphaFoldDB" id="A0A9P8RUV6"/>
<accession>A0A9P8RUV6</accession>
<proteinExistence type="predicted"/>
<dbReference type="RefSeq" id="XP_067760615.1">
    <property type="nucleotide sequence ID" value="XM_067911593.1"/>
</dbReference>
<keyword evidence="2" id="KW-1185">Reference proteome</keyword>
<dbReference type="EMBL" id="AUWU02000008">
    <property type="protein sequence ID" value="KAH0569842.1"/>
    <property type="molecule type" value="Genomic_DNA"/>
</dbReference>
<name>A0A9P8RUV6_9EUKA</name>
<sequence length="1124" mass="132564">MNQLLPLYETSKDQFYLKLFFMLESSIIEPQELLMHLSFFDQDIELKNSLLPLFYMNPIPNQLQNQLMKIIVNPMQKSRLETSLFLFSQNSPTSAALLKFIQTKDFTLETLSLFCVFDQKNLIFHSHFKNFYFSQKSIFKYLAEDILTYIYPDIIVDPFKQILEVSSYYPSLELLSNSQDIIVLYDFLFTNNLLKQSIKSFPDLFQIFLQKNNINLQHIEIQKEGLVNKIQVQKLDQKLINLLNFDPIIYLLTYANVQLQLNYPFPQFWQYAPPNRRNSKIIDSSLENQPYKLERSFRNYFGLLPILYTQFRDVNTLDNFHKSQNDLEVEGMKCEHLNYFHLIFSLFNESQREIVINKLQFSLLNDLIFEDFPGIPQLTDLDEVFELNEYIIQDGQQQETLEEAIIVLLNMELEELLDLDTDQDFINSHFFNSFNVVFTHFSMLEQSQIAQLRDKFFTILASQATLSSIQIHFLLSAPHILIILIFKFMRESFNLKLPVSLTLCYQIQNQIQFFIPIFSENSHVRSTVLNCLKDEVLAFSGLEININKGLTSKQMSWISNEIDSKIQSFYQFEETNENIQLALLLSQRLSFQRFPNFIFGKHEIQDIIMQKILPQSNTEIIYHNMLNFSFRNFIKWTKNIEIFNYFQCNYTAPLTSTANFHRMLTIFNDFIKKEWKIEFKAKAGILSFANGILNMQKDKNLTQKTTNLYIEILVKYGEGMKSQNLCNIYGHVLQKLALRDMGENNGNYFNLMKIFNFNKFAPETVNLEDILRFSGSVLLTSENAKTLLIYINIYVKQQKLNSELLIIYQNILNVIIKLKMQFFNFYGEILDIINNIHQNIEFCVHQIPKQLTIDIILIYKLVFQELYFQAKSSSQQAIYCDIFVFLFEKDRNFVISENCISTRSTQRGKFTAKFAEFCAENLNFQIFEKFLTFKYFKTIFREFKNEKIFLEFLYQIIQQQQYQKTSWTIYENFIKFQAPETISRFAQELLKLGIDELDINGIDVLISIFRAQNNTDFYVRKIVVPHNFVFDAIMKYFTVSEVEKSQILILASLVIQRSDLTNELLLNCKKVTLNLNFHSSKTDNVTLAFLCHVRNVMDAGDERRSEVLPAALMRCVKAMREGGE</sequence>
<dbReference type="Proteomes" id="UP000018208">
    <property type="component" value="Unassembled WGS sequence"/>
</dbReference>
<protein>
    <submittedName>
        <fullName evidence="1">Uncharacterized protein</fullName>
    </submittedName>
</protein>
<evidence type="ECO:0000313" key="2">
    <source>
        <dbReference type="Proteomes" id="UP000018208"/>
    </source>
</evidence>
<comment type="caution">
    <text evidence="1">The sequence shown here is derived from an EMBL/GenBank/DDBJ whole genome shotgun (WGS) entry which is preliminary data.</text>
</comment>